<proteinExistence type="predicted"/>
<dbReference type="AlphaFoldDB" id="A0A9P4UT91"/>
<keyword evidence="3" id="KW-1185">Reference proteome</keyword>
<dbReference type="EMBL" id="ML996324">
    <property type="protein sequence ID" value="KAF2727572.1"/>
    <property type="molecule type" value="Genomic_DNA"/>
</dbReference>
<dbReference type="Proteomes" id="UP000799444">
    <property type="component" value="Unassembled WGS sequence"/>
</dbReference>
<accession>A0A9P4UT91</accession>
<feature type="region of interest" description="Disordered" evidence="1">
    <location>
        <begin position="188"/>
        <end position="225"/>
    </location>
</feature>
<feature type="compositionally biased region" description="Basic and acidic residues" evidence="1">
    <location>
        <begin position="14"/>
        <end position="23"/>
    </location>
</feature>
<feature type="compositionally biased region" description="Polar residues" evidence="1">
    <location>
        <begin position="191"/>
        <end position="209"/>
    </location>
</feature>
<reference evidence="2" key="1">
    <citation type="journal article" date="2020" name="Stud. Mycol.">
        <title>101 Dothideomycetes genomes: a test case for predicting lifestyles and emergence of pathogens.</title>
        <authorList>
            <person name="Haridas S."/>
            <person name="Albert R."/>
            <person name="Binder M."/>
            <person name="Bloem J."/>
            <person name="Labutti K."/>
            <person name="Salamov A."/>
            <person name="Andreopoulos B."/>
            <person name="Baker S."/>
            <person name="Barry K."/>
            <person name="Bills G."/>
            <person name="Bluhm B."/>
            <person name="Cannon C."/>
            <person name="Castanera R."/>
            <person name="Culley D."/>
            <person name="Daum C."/>
            <person name="Ezra D."/>
            <person name="Gonzalez J."/>
            <person name="Henrissat B."/>
            <person name="Kuo A."/>
            <person name="Liang C."/>
            <person name="Lipzen A."/>
            <person name="Lutzoni F."/>
            <person name="Magnuson J."/>
            <person name="Mondo S."/>
            <person name="Nolan M."/>
            <person name="Ohm R."/>
            <person name="Pangilinan J."/>
            <person name="Park H.-J."/>
            <person name="Ramirez L."/>
            <person name="Alfaro M."/>
            <person name="Sun H."/>
            <person name="Tritt A."/>
            <person name="Yoshinaga Y."/>
            <person name="Zwiers L.-H."/>
            <person name="Turgeon B."/>
            <person name="Goodwin S."/>
            <person name="Spatafora J."/>
            <person name="Crous P."/>
            <person name="Grigoriev I."/>
        </authorList>
    </citation>
    <scope>NUCLEOTIDE SEQUENCE</scope>
    <source>
        <strain evidence="2">CBS 125425</strain>
    </source>
</reference>
<organism evidence="2 3">
    <name type="scientific">Polyplosphaeria fusca</name>
    <dbReference type="NCBI Taxonomy" id="682080"/>
    <lineage>
        <taxon>Eukaryota</taxon>
        <taxon>Fungi</taxon>
        <taxon>Dikarya</taxon>
        <taxon>Ascomycota</taxon>
        <taxon>Pezizomycotina</taxon>
        <taxon>Dothideomycetes</taxon>
        <taxon>Pleosporomycetidae</taxon>
        <taxon>Pleosporales</taxon>
        <taxon>Tetraplosphaeriaceae</taxon>
        <taxon>Polyplosphaeria</taxon>
    </lineage>
</organism>
<dbReference type="OrthoDB" id="3792715at2759"/>
<protein>
    <submittedName>
        <fullName evidence="2">Uncharacterized protein</fullName>
    </submittedName>
</protein>
<feature type="region of interest" description="Disordered" evidence="1">
    <location>
        <begin position="1"/>
        <end position="50"/>
    </location>
</feature>
<name>A0A9P4UT91_9PLEO</name>
<evidence type="ECO:0000256" key="1">
    <source>
        <dbReference type="SAM" id="MobiDB-lite"/>
    </source>
</evidence>
<evidence type="ECO:0000313" key="3">
    <source>
        <dbReference type="Proteomes" id="UP000799444"/>
    </source>
</evidence>
<evidence type="ECO:0000313" key="2">
    <source>
        <dbReference type="EMBL" id="KAF2727572.1"/>
    </source>
</evidence>
<gene>
    <name evidence="2" type="ORF">EJ04DRAFT_581940</name>
</gene>
<sequence length="225" mass="25107">MSQDHLRILRPKRCAGEPLERPRLAKRHRSPPNMAGPHAPPPATAPEVANSQSLPTIYPGWGSDAVWPSQLAQGDNTMWSLPPHSDQASAIALILRTEIQAHNTTRHMLHVAEQRRLQAAQFCERLQEDARNWSTAYDNIAAALSKCSEAYARLSAENMSFKERLNDPNFRLDPVAPKDKQIRLLRKKLSRQPTADPSGTNDHLCTSPGTFVAPDELEQPYSPDV</sequence>
<comment type="caution">
    <text evidence="2">The sequence shown here is derived from an EMBL/GenBank/DDBJ whole genome shotgun (WGS) entry which is preliminary data.</text>
</comment>